<reference evidence="1 2" key="1">
    <citation type="submission" date="2020-08" db="EMBL/GenBank/DDBJ databases">
        <title>Genomic Encyclopedia of Type Strains, Phase IV (KMG-IV): sequencing the most valuable type-strain genomes for metagenomic binning, comparative biology and taxonomic classification.</title>
        <authorList>
            <person name="Goeker M."/>
        </authorList>
    </citation>
    <scope>NUCLEOTIDE SEQUENCE [LARGE SCALE GENOMIC DNA]</scope>
    <source>
        <strain evidence="1 2">DSM 100211</strain>
    </source>
</reference>
<name>A0A7W6DE89_9HYPH</name>
<evidence type="ECO:0000313" key="2">
    <source>
        <dbReference type="Proteomes" id="UP000574761"/>
    </source>
</evidence>
<protein>
    <recommendedName>
        <fullName evidence="3">DUF982 domain-containing protein</fullName>
    </recommendedName>
</protein>
<accession>A0A7W6DE89</accession>
<dbReference type="EMBL" id="JACIEE010000005">
    <property type="protein sequence ID" value="MBB3977384.1"/>
    <property type="molecule type" value="Genomic_DNA"/>
</dbReference>
<keyword evidence="2" id="KW-1185">Reference proteome</keyword>
<comment type="caution">
    <text evidence="1">The sequence shown here is derived from an EMBL/GenBank/DDBJ whole genome shotgun (WGS) entry which is preliminary data.</text>
</comment>
<dbReference type="RefSeq" id="WP_183804746.1">
    <property type="nucleotide sequence ID" value="NZ_JACIEE010000005.1"/>
</dbReference>
<sequence>MDPKFWNKPICFEAASSQEWRIVNSTAEAALILMNQWPLASGKKLVKAKKVCIKVLEGKRSVDKARVAFMKAAKEARIPVEG</sequence>
<dbReference type="Pfam" id="PF06169">
    <property type="entry name" value="DUF982"/>
    <property type="match status" value="1"/>
</dbReference>
<dbReference type="InterPro" id="IPR010385">
    <property type="entry name" value="DUF982"/>
</dbReference>
<proteinExistence type="predicted"/>
<evidence type="ECO:0000313" key="1">
    <source>
        <dbReference type="EMBL" id="MBB3977384.1"/>
    </source>
</evidence>
<dbReference type="Gene3D" id="6.10.250.730">
    <property type="match status" value="1"/>
</dbReference>
<gene>
    <name evidence="1" type="ORF">GGQ64_002590</name>
</gene>
<evidence type="ECO:0008006" key="3">
    <source>
        <dbReference type="Google" id="ProtNLM"/>
    </source>
</evidence>
<dbReference type="Proteomes" id="UP000574761">
    <property type="component" value="Unassembled WGS sequence"/>
</dbReference>
<dbReference type="AlphaFoldDB" id="A0A7W6DE89"/>
<organism evidence="1 2">
    <name type="scientific">Mycoplana azooxidifex</name>
    <dbReference type="NCBI Taxonomy" id="1636188"/>
    <lineage>
        <taxon>Bacteria</taxon>
        <taxon>Pseudomonadati</taxon>
        <taxon>Pseudomonadota</taxon>
        <taxon>Alphaproteobacteria</taxon>
        <taxon>Hyphomicrobiales</taxon>
        <taxon>Rhizobiaceae</taxon>
        <taxon>Mycoplana</taxon>
    </lineage>
</organism>